<comment type="caution">
    <text evidence="1">The sequence shown here is derived from an EMBL/GenBank/DDBJ whole genome shotgun (WGS) entry which is preliminary data.</text>
</comment>
<name>X0THD4_9ZZZZ</name>
<dbReference type="AlphaFoldDB" id="X0THD4"/>
<organism evidence="1">
    <name type="scientific">marine sediment metagenome</name>
    <dbReference type="NCBI Taxonomy" id="412755"/>
    <lineage>
        <taxon>unclassified sequences</taxon>
        <taxon>metagenomes</taxon>
        <taxon>ecological metagenomes</taxon>
    </lineage>
</organism>
<sequence length="63" mass="7302">LYQKWVKAMGVLNPSATPSKEMRLDLYEMMVKDIKKVDKRFKKTAKEIILETKELTAESRQGG</sequence>
<proteinExistence type="predicted"/>
<accession>X0THD4</accession>
<reference evidence="1" key="1">
    <citation type="journal article" date="2014" name="Front. Microbiol.">
        <title>High frequency of phylogenetically diverse reductive dehalogenase-homologous genes in deep subseafloor sedimentary metagenomes.</title>
        <authorList>
            <person name="Kawai M."/>
            <person name="Futagami T."/>
            <person name="Toyoda A."/>
            <person name="Takaki Y."/>
            <person name="Nishi S."/>
            <person name="Hori S."/>
            <person name="Arai W."/>
            <person name="Tsubouchi T."/>
            <person name="Morono Y."/>
            <person name="Uchiyama I."/>
            <person name="Ito T."/>
            <person name="Fujiyama A."/>
            <person name="Inagaki F."/>
            <person name="Takami H."/>
        </authorList>
    </citation>
    <scope>NUCLEOTIDE SEQUENCE</scope>
    <source>
        <strain evidence="1">Expedition CK06-06</strain>
    </source>
</reference>
<gene>
    <name evidence="1" type="ORF">S01H1_19220</name>
</gene>
<evidence type="ECO:0000313" key="1">
    <source>
        <dbReference type="EMBL" id="GAF92659.1"/>
    </source>
</evidence>
<protein>
    <submittedName>
        <fullName evidence="1">Uncharacterized protein</fullName>
    </submittedName>
</protein>
<dbReference type="EMBL" id="BARS01010356">
    <property type="protein sequence ID" value="GAF92659.1"/>
    <property type="molecule type" value="Genomic_DNA"/>
</dbReference>
<feature type="non-terminal residue" evidence="1">
    <location>
        <position position="1"/>
    </location>
</feature>